<evidence type="ECO:0000313" key="1">
    <source>
        <dbReference type="Ensembl" id="ENSCRFP00000012508.1"/>
    </source>
</evidence>
<protein>
    <submittedName>
        <fullName evidence="1">Uncharacterized protein</fullName>
    </submittedName>
</protein>
<dbReference type="AlphaFoldDB" id="A0A8C3QXA6"/>
<sequence length="111" mass="12455">MEYTISPFVPASKSLADTITTKVSRELFSITETSYRVWVNTGVLSFISRTTTQIKAVPDRGGVPPSTAVMLKTTSACCSRSRARSNTSSAYLPPSFRRWVYTWKYSFELIL</sequence>
<proteinExistence type="predicted"/>
<name>A0A8C3QXA6_9PASS</name>
<accession>A0A8C3QXA6</accession>
<reference evidence="1" key="1">
    <citation type="submission" date="2025-08" db="UniProtKB">
        <authorList>
            <consortium name="Ensembl"/>
        </authorList>
    </citation>
    <scope>IDENTIFICATION</scope>
</reference>
<dbReference type="Ensembl" id="ENSCRFT00000012939.1">
    <property type="protein sequence ID" value="ENSCRFP00000012508.1"/>
    <property type="gene ID" value="ENSCRFG00000009702.1"/>
</dbReference>
<dbReference type="Proteomes" id="UP000694396">
    <property type="component" value="Unplaced"/>
</dbReference>
<organism evidence="1 2">
    <name type="scientific">Cyanoderma ruficeps</name>
    <name type="common">rufous-capped babbler</name>
    <dbReference type="NCBI Taxonomy" id="181631"/>
    <lineage>
        <taxon>Eukaryota</taxon>
        <taxon>Metazoa</taxon>
        <taxon>Chordata</taxon>
        <taxon>Craniata</taxon>
        <taxon>Vertebrata</taxon>
        <taxon>Euteleostomi</taxon>
        <taxon>Archelosauria</taxon>
        <taxon>Archosauria</taxon>
        <taxon>Dinosauria</taxon>
        <taxon>Saurischia</taxon>
        <taxon>Theropoda</taxon>
        <taxon>Coelurosauria</taxon>
        <taxon>Aves</taxon>
        <taxon>Neognathae</taxon>
        <taxon>Neoaves</taxon>
        <taxon>Telluraves</taxon>
        <taxon>Australaves</taxon>
        <taxon>Passeriformes</taxon>
        <taxon>Sylvioidea</taxon>
        <taxon>Timaliidae</taxon>
        <taxon>Cyanoderma</taxon>
    </lineage>
</organism>
<keyword evidence="2" id="KW-1185">Reference proteome</keyword>
<reference evidence="1" key="2">
    <citation type="submission" date="2025-09" db="UniProtKB">
        <authorList>
            <consortium name="Ensembl"/>
        </authorList>
    </citation>
    <scope>IDENTIFICATION</scope>
</reference>
<evidence type="ECO:0000313" key="2">
    <source>
        <dbReference type="Proteomes" id="UP000694396"/>
    </source>
</evidence>